<sequence>MARVLLLMNNNTKEHGLLKLVVVIDVIVGVGGGGGNRLDVYGNPILIRGGFGRYYDQCYPSSDDNTNEDWQALGFSERDFESLGRDLNRPGSCMFALLLMIYLAVEENEAAGVVLKTIYQ</sequence>
<dbReference type="AlphaFoldDB" id="C5KMS3"/>
<keyword evidence="2" id="KW-1185">Reference proteome</keyword>
<dbReference type="EMBL" id="GG674496">
    <property type="protein sequence ID" value="EER14231.1"/>
    <property type="molecule type" value="Genomic_DNA"/>
</dbReference>
<accession>C5KMS3</accession>
<dbReference type="Proteomes" id="UP000007800">
    <property type="component" value="Unassembled WGS sequence"/>
</dbReference>
<evidence type="ECO:0000313" key="2">
    <source>
        <dbReference type="Proteomes" id="UP000007800"/>
    </source>
</evidence>
<reference evidence="1 2" key="1">
    <citation type="submission" date="2008-07" db="EMBL/GenBank/DDBJ databases">
        <authorList>
            <person name="El-Sayed N."/>
            <person name="Caler E."/>
            <person name="Inman J."/>
            <person name="Amedeo P."/>
            <person name="Hass B."/>
            <person name="Wortman J."/>
        </authorList>
    </citation>
    <scope>NUCLEOTIDE SEQUENCE [LARGE SCALE GENOMIC DNA]</scope>
    <source>
        <strain evidence="2">ATCC 50983 / TXsc</strain>
    </source>
</reference>
<dbReference type="RefSeq" id="XP_002782436.1">
    <property type="nucleotide sequence ID" value="XM_002782390.1"/>
</dbReference>
<dbReference type="InParanoid" id="C5KMS3"/>
<proteinExistence type="predicted"/>
<organism evidence="2">
    <name type="scientific">Perkinsus marinus (strain ATCC 50983 / TXsc)</name>
    <dbReference type="NCBI Taxonomy" id="423536"/>
    <lineage>
        <taxon>Eukaryota</taxon>
        <taxon>Sar</taxon>
        <taxon>Alveolata</taxon>
        <taxon>Perkinsozoa</taxon>
        <taxon>Perkinsea</taxon>
        <taxon>Perkinsida</taxon>
        <taxon>Perkinsidae</taxon>
        <taxon>Perkinsus</taxon>
    </lineage>
</organism>
<protein>
    <submittedName>
        <fullName evidence="1">Uncharacterized protein</fullName>
    </submittedName>
</protein>
<dbReference type="GeneID" id="9060268"/>
<name>C5KMS3_PERM5</name>
<gene>
    <name evidence="1" type="ORF">Pmar_PMAR029297</name>
</gene>
<evidence type="ECO:0000313" key="1">
    <source>
        <dbReference type="EMBL" id="EER14231.1"/>
    </source>
</evidence>